<organism evidence="5 6">
    <name type="scientific">Xiphophorus couchianus</name>
    <name type="common">Monterrey platyfish</name>
    <dbReference type="NCBI Taxonomy" id="32473"/>
    <lineage>
        <taxon>Eukaryota</taxon>
        <taxon>Metazoa</taxon>
        <taxon>Chordata</taxon>
        <taxon>Craniata</taxon>
        <taxon>Vertebrata</taxon>
        <taxon>Euteleostomi</taxon>
        <taxon>Actinopterygii</taxon>
        <taxon>Neopterygii</taxon>
        <taxon>Teleostei</taxon>
        <taxon>Neoteleostei</taxon>
        <taxon>Acanthomorphata</taxon>
        <taxon>Ovalentaria</taxon>
        <taxon>Atherinomorphae</taxon>
        <taxon>Cyprinodontiformes</taxon>
        <taxon>Poeciliidae</taxon>
        <taxon>Poeciliinae</taxon>
        <taxon>Xiphophorus</taxon>
    </lineage>
</organism>
<dbReference type="PROSITE" id="PS50835">
    <property type="entry name" value="IG_LIKE"/>
    <property type="match status" value="1"/>
</dbReference>
<dbReference type="SMART" id="SM00406">
    <property type="entry name" value="IGv"/>
    <property type="match status" value="1"/>
</dbReference>
<protein>
    <recommendedName>
        <fullName evidence="4">Ig-like domain-containing protein</fullName>
    </recommendedName>
</protein>
<sequence length="177" mass="20057">MKMVPTMIFSADFLKSLFILPGQEKVVGGHDLIHAKVGDDVILPCHLEPPFDVKSLIIEWRFQGQIIHLHHSGAKDDVISDPKYQGRTSMFHDEFKKGNISLRLIKVTKEDEGNYTCFVPKLQSPVRKVKVTLKLAALPTLRFSLNTGLSLWGSKGTQSLNLIGQFTFVYLVAWRFF</sequence>
<evidence type="ECO:0000256" key="1">
    <source>
        <dbReference type="ARBA" id="ARBA00004370"/>
    </source>
</evidence>
<keyword evidence="2" id="KW-0472">Membrane</keyword>
<dbReference type="PANTHER" id="PTHR24100">
    <property type="entry name" value="BUTYROPHILIN"/>
    <property type="match status" value="1"/>
</dbReference>
<evidence type="ECO:0000313" key="5">
    <source>
        <dbReference type="Ensembl" id="ENSXCOP00000009765.1"/>
    </source>
</evidence>
<dbReference type="InterPro" id="IPR007110">
    <property type="entry name" value="Ig-like_dom"/>
</dbReference>
<dbReference type="SUPFAM" id="SSF48726">
    <property type="entry name" value="Immunoglobulin"/>
    <property type="match status" value="1"/>
</dbReference>
<dbReference type="GeneTree" id="ENSGT01050000244843"/>
<dbReference type="InterPro" id="IPR036179">
    <property type="entry name" value="Ig-like_dom_sf"/>
</dbReference>
<dbReference type="InterPro" id="IPR003598">
    <property type="entry name" value="Ig_sub2"/>
</dbReference>
<dbReference type="SMART" id="SM00408">
    <property type="entry name" value="IGc2"/>
    <property type="match status" value="1"/>
</dbReference>
<accession>A0A3B5LGP4</accession>
<dbReference type="Pfam" id="PF00047">
    <property type="entry name" value="ig"/>
    <property type="match status" value="1"/>
</dbReference>
<dbReference type="InterPro" id="IPR013151">
    <property type="entry name" value="Immunoglobulin_dom"/>
</dbReference>
<keyword evidence="6" id="KW-1185">Reference proteome</keyword>
<dbReference type="GO" id="GO:0050863">
    <property type="term" value="P:regulation of T cell activation"/>
    <property type="evidence" value="ECO:0007669"/>
    <property type="project" value="UniProtKB-ARBA"/>
</dbReference>
<dbReference type="GO" id="GO:1903037">
    <property type="term" value="P:regulation of leukocyte cell-cell adhesion"/>
    <property type="evidence" value="ECO:0007669"/>
    <property type="project" value="UniProtKB-ARBA"/>
</dbReference>
<dbReference type="GO" id="GO:0016020">
    <property type="term" value="C:membrane"/>
    <property type="evidence" value="ECO:0007669"/>
    <property type="project" value="UniProtKB-SubCell"/>
</dbReference>
<dbReference type="Proteomes" id="UP000261380">
    <property type="component" value="Unplaced"/>
</dbReference>
<dbReference type="Ensembl" id="ENSXCOT00000009879.1">
    <property type="protein sequence ID" value="ENSXCOP00000009765.1"/>
    <property type="gene ID" value="ENSXCOG00000007418.1"/>
</dbReference>
<comment type="subcellular location">
    <subcellularLocation>
        <location evidence="1">Membrane</location>
    </subcellularLocation>
</comment>
<dbReference type="SMART" id="SM00409">
    <property type="entry name" value="IG"/>
    <property type="match status" value="1"/>
</dbReference>
<evidence type="ECO:0000259" key="4">
    <source>
        <dbReference type="PROSITE" id="PS50835"/>
    </source>
</evidence>
<dbReference type="InterPro" id="IPR013106">
    <property type="entry name" value="Ig_V-set"/>
</dbReference>
<dbReference type="InterPro" id="IPR003599">
    <property type="entry name" value="Ig_sub"/>
</dbReference>
<dbReference type="Gene3D" id="2.60.40.10">
    <property type="entry name" value="Immunoglobulins"/>
    <property type="match status" value="1"/>
</dbReference>
<evidence type="ECO:0000256" key="3">
    <source>
        <dbReference type="ARBA" id="ARBA00023319"/>
    </source>
</evidence>
<evidence type="ECO:0000313" key="6">
    <source>
        <dbReference type="Proteomes" id="UP000261380"/>
    </source>
</evidence>
<dbReference type="InterPro" id="IPR013783">
    <property type="entry name" value="Ig-like_fold"/>
</dbReference>
<evidence type="ECO:0000256" key="2">
    <source>
        <dbReference type="ARBA" id="ARBA00023136"/>
    </source>
</evidence>
<proteinExistence type="predicted"/>
<reference evidence="5" key="1">
    <citation type="submission" date="2025-08" db="UniProtKB">
        <authorList>
            <consortium name="Ensembl"/>
        </authorList>
    </citation>
    <scope>IDENTIFICATION</scope>
</reference>
<feature type="domain" description="Ig-like" evidence="4">
    <location>
        <begin position="21"/>
        <end position="132"/>
    </location>
</feature>
<keyword evidence="3" id="KW-0393">Immunoglobulin domain</keyword>
<name>A0A3B5LGP4_9TELE</name>
<dbReference type="InterPro" id="IPR050504">
    <property type="entry name" value="IgSF_BTN/MOG"/>
</dbReference>
<dbReference type="AlphaFoldDB" id="A0A3B5LGP4"/>
<reference evidence="5" key="2">
    <citation type="submission" date="2025-09" db="UniProtKB">
        <authorList>
            <consortium name="Ensembl"/>
        </authorList>
    </citation>
    <scope>IDENTIFICATION</scope>
</reference>